<evidence type="ECO:0000256" key="1">
    <source>
        <dbReference type="ARBA" id="ARBA00023118"/>
    </source>
</evidence>
<dbReference type="InterPro" id="IPR010172">
    <property type="entry name" value="CRISPR-assoc_prot_TM1791"/>
</dbReference>
<evidence type="ECO:0000313" key="3">
    <source>
        <dbReference type="EMBL" id="AFZ55549.1"/>
    </source>
</evidence>
<dbReference type="eggNOG" id="COG1604">
    <property type="taxonomic scope" value="Bacteria"/>
</dbReference>
<evidence type="ECO:0000313" key="4">
    <source>
        <dbReference type="Proteomes" id="UP000010480"/>
    </source>
</evidence>
<protein>
    <recommendedName>
        <fullName evidence="2">CRISPR type III-associated protein domain-containing protein</fullName>
    </recommendedName>
</protein>
<dbReference type="EMBL" id="CP003948">
    <property type="protein sequence ID" value="AFZ55549.1"/>
    <property type="molecule type" value="Genomic_DNA"/>
</dbReference>
<geneLocation type="plasmid" evidence="3 4">
    <name>pCYAN10605.01</name>
</geneLocation>
<dbReference type="OrthoDB" id="9813956at2"/>
<dbReference type="RefSeq" id="WP_015221266.1">
    <property type="nucleotide sequence ID" value="NC_019777.1"/>
</dbReference>
<dbReference type="GO" id="GO:0051607">
    <property type="term" value="P:defense response to virus"/>
    <property type="evidence" value="ECO:0007669"/>
    <property type="project" value="UniProtKB-KW"/>
</dbReference>
<keyword evidence="1" id="KW-0051">Antiviral defense</keyword>
<sequence length="585" mass="66313">MLYTAPKLIELLEKQHQNRGKADLFKQGIFTIQWRAKCGSHPHPDLETMIPASEPCGTWTPNNGCPRNIARPEAKRNVGENYQYFRELPYRGYLPASSIRGLVRAWATKQGGEIKSEMERLLGKQEDDTINAGKIEFLDAYPEKETKVTLDIVNPQQDFQVYHNGQSTPLSFYTLGNGNNKIRVKVAIRGIEGKVTSEEVAQVWKWVEQALSLYGVGSRTASGYGAIQANSKLKLRSQPNHKTKTFTFSLYSQGCGGASVKDIQLRPSHWRGWLRSWVLRFLLGVMSRQDAERTIGELMGTINAENDNSSQMGCLRLEMNLQKLGKKEWYLESDDSPDFYLWKGNLKLTAPTNILNKIILPIVKFAVSVGGVGRGWRRPLHIFTMNNGRESARGCHLILHHKVKDKTTEELKTKLFGLFPNQPQTWQTTYDNWLNSVREIWGSRIRLNANNNSQAEVFSPHTCSVYVVPYPKEDPLDNNTWGDFDYVEDTRGEGMDLIYQPTYKRKQDVGGNAGSGGAYCSWVSIKRVNAHHPEIKNSFCQEVVCIFMGGIPVNHPNHLRARFLRDLARINGSRNLFGLIAPNPQ</sequence>
<keyword evidence="3" id="KW-0614">Plasmid</keyword>
<organism evidence="3 4">
    <name type="scientific">Cyanobacterium aponinum (strain PCC 10605)</name>
    <dbReference type="NCBI Taxonomy" id="755178"/>
    <lineage>
        <taxon>Bacteria</taxon>
        <taxon>Bacillati</taxon>
        <taxon>Cyanobacteriota</taxon>
        <taxon>Cyanophyceae</taxon>
        <taxon>Oscillatoriophycideae</taxon>
        <taxon>Chroococcales</taxon>
        <taxon>Geminocystaceae</taxon>
        <taxon>Cyanobacterium</taxon>
    </lineage>
</organism>
<dbReference type="Pfam" id="PF03787">
    <property type="entry name" value="RAMPs"/>
    <property type="match status" value="1"/>
</dbReference>
<dbReference type="PANTHER" id="PTHR39965:SF1">
    <property type="entry name" value="CRISPR SYSTEM CMR SUBUNIT CMR6"/>
    <property type="match status" value="1"/>
</dbReference>
<keyword evidence="4" id="KW-1185">Reference proteome</keyword>
<reference evidence="4" key="1">
    <citation type="journal article" date="2013" name="Proc. Natl. Acad. Sci. U.S.A.">
        <title>Improving the coverage of the cyanobacterial phylum using diversity-driven genome sequencing.</title>
        <authorList>
            <person name="Shih P.M."/>
            <person name="Wu D."/>
            <person name="Latifi A."/>
            <person name="Axen S.D."/>
            <person name="Fewer D.P."/>
            <person name="Talla E."/>
            <person name="Calteau A."/>
            <person name="Cai F."/>
            <person name="Tandeau de Marsac N."/>
            <person name="Rippka R."/>
            <person name="Herdman M."/>
            <person name="Sivonen K."/>
            <person name="Coursin T."/>
            <person name="Laurent T."/>
            <person name="Goodwin L."/>
            <person name="Nolan M."/>
            <person name="Davenport K.W."/>
            <person name="Han C.S."/>
            <person name="Rubin E.M."/>
            <person name="Eisen J.A."/>
            <person name="Woyke T."/>
            <person name="Gugger M."/>
            <person name="Kerfeld C.A."/>
        </authorList>
    </citation>
    <scope>NUCLEOTIDE SEQUENCE [LARGE SCALE GENOMIC DNA]</scope>
    <source>
        <strain evidence="4">PCC 10605</strain>
        <plasmid evidence="4">Plasmid pCYAN10605.01</plasmid>
    </source>
</reference>
<gene>
    <name evidence="3" type="ordered locus">Cyan10605_3516</name>
</gene>
<dbReference type="KEGG" id="can:Cyan10605_3516"/>
<evidence type="ECO:0000259" key="2">
    <source>
        <dbReference type="Pfam" id="PF03787"/>
    </source>
</evidence>
<feature type="domain" description="CRISPR type III-associated protein" evidence="2">
    <location>
        <begin position="77"/>
        <end position="227"/>
    </location>
</feature>
<dbReference type="InterPro" id="IPR005537">
    <property type="entry name" value="RAMP_III_fam"/>
</dbReference>
<name>K9Z8R2_CYAAP</name>
<dbReference type="HOGENOM" id="CLU_474621_0_0_3"/>
<dbReference type="PANTHER" id="PTHR39965">
    <property type="entry name" value="CRISPR SYSTEM CMR SUBUNIT CMR6"/>
    <property type="match status" value="1"/>
</dbReference>
<proteinExistence type="predicted"/>
<accession>K9Z8R2</accession>
<dbReference type="AlphaFoldDB" id="K9Z8R2"/>
<dbReference type="Proteomes" id="UP000010480">
    <property type="component" value="Plasmid pCYAN10605.01"/>
</dbReference>